<dbReference type="PANTHER" id="PTHR33219:SF14">
    <property type="entry name" value="PROTEIN COFACTOR ASSEMBLY OF COMPLEX C SUBUNIT B CCB3, CHLOROPLASTIC-RELATED"/>
    <property type="match status" value="1"/>
</dbReference>
<feature type="transmembrane region" description="Helical" evidence="2">
    <location>
        <begin position="66"/>
        <end position="84"/>
    </location>
</feature>
<evidence type="ECO:0000313" key="4">
    <source>
        <dbReference type="Proteomes" id="UP000476281"/>
    </source>
</evidence>
<dbReference type="EMBL" id="WBSZ01001577">
    <property type="protein sequence ID" value="KAB2486177.1"/>
    <property type="molecule type" value="Genomic_DNA"/>
</dbReference>
<comment type="similarity">
    <text evidence="1">Belongs to the YggT family.</text>
</comment>
<dbReference type="AlphaFoldDB" id="A0A6L3XA23"/>
<protein>
    <submittedName>
        <fullName evidence="3">YggT family protein</fullName>
    </submittedName>
</protein>
<feature type="transmembrane region" description="Helical" evidence="2">
    <location>
        <begin position="90"/>
        <end position="115"/>
    </location>
</feature>
<name>A0A6L3XA23_9ENTR</name>
<feature type="transmembrane region" description="Helical" evidence="2">
    <location>
        <begin position="172"/>
        <end position="193"/>
    </location>
</feature>
<reference evidence="3 4" key="1">
    <citation type="submission" date="2019-09" db="EMBL/GenBank/DDBJ databases">
        <title>Reversal of blaTEM antimicrobial resistance by CRISPR-Cas9 in clinical E. coli and other Enterobacteriaceae strains.</title>
        <authorList>
            <person name="Tagliaferri T."/>
            <person name="Guimaraes N."/>
            <person name="Pereira M."/>
            <person name="Felicori L."/>
            <person name="Horz H.-P."/>
            <person name="Santos S."/>
            <person name="Mendes T."/>
        </authorList>
    </citation>
    <scope>NUCLEOTIDE SEQUENCE [LARGE SCALE GENOMIC DNA]</scope>
    <source>
        <strain evidence="3 4">E2_blaTEM_MG</strain>
    </source>
</reference>
<keyword evidence="2" id="KW-0472">Membrane</keyword>
<keyword evidence="2" id="KW-0812">Transmembrane</keyword>
<dbReference type="GO" id="GO:0016020">
    <property type="term" value="C:membrane"/>
    <property type="evidence" value="ECO:0007669"/>
    <property type="project" value="InterPro"/>
</dbReference>
<dbReference type="PANTHER" id="PTHR33219">
    <property type="entry name" value="YLMG HOMOLOG PROTEIN 2, CHLOROPLASTIC"/>
    <property type="match status" value="1"/>
</dbReference>
<dbReference type="Pfam" id="PF02325">
    <property type="entry name" value="CCB3_YggT"/>
    <property type="match status" value="2"/>
</dbReference>
<accession>A0A6L3XA23</accession>
<sequence>MKTLTFLLSTVIELYTMALLLRVWMQWARCDFYNPFSQFIVKITQPVVGPLRRVIPAMGPIDSSSLLMAFILSVIKAIVLFMVITFQPIIWISAVLILVKTVGSLIFWVLLVMAIMSWVSRGRSPVEYALIQLTEPLLRPIRSLLPAMGGIDFSPMLLVLLLYVLNMGIAELLQATGNMLLPGLWMALGAVSYTRL</sequence>
<dbReference type="InterPro" id="IPR003425">
    <property type="entry name" value="CCB3/YggT"/>
</dbReference>
<evidence type="ECO:0000256" key="2">
    <source>
        <dbReference type="SAM" id="Phobius"/>
    </source>
</evidence>
<feature type="transmembrane region" description="Helical" evidence="2">
    <location>
        <begin position="6"/>
        <end position="25"/>
    </location>
</feature>
<dbReference type="Proteomes" id="UP000476281">
    <property type="component" value="Unassembled WGS sequence"/>
</dbReference>
<evidence type="ECO:0000256" key="1">
    <source>
        <dbReference type="ARBA" id="ARBA00010894"/>
    </source>
</evidence>
<feature type="non-terminal residue" evidence="3">
    <location>
        <position position="196"/>
    </location>
</feature>
<feature type="transmembrane region" description="Helical" evidence="2">
    <location>
        <begin position="144"/>
        <end position="166"/>
    </location>
</feature>
<keyword evidence="2" id="KW-1133">Transmembrane helix</keyword>
<proteinExistence type="inferred from homology"/>
<evidence type="ECO:0000313" key="3">
    <source>
        <dbReference type="EMBL" id="KAB2486177.1"/>
    </source>
</evidence>
<organism evidence="3 4">
    <name type="scientific">Enterobacter hormaechei</name>
    <dbReference type="NCBI Taxonomy" id="158836"/>
    <lineage>
        <taxon>Bacteria</taxon>
        <taxon>Pseudomonadati</taxon>
        <taxon>Pseudomonadota</taxon>
        <taxon>Gammaproteobacteria</taxon>
        <taxon>Enterobacterales</taxon>
        <taxon>Enterobacteriaceae</taxon>
        <taxon>Enterobacter</taxon>
        <taxon>Enterobacter cloacae complex</taxon>
    </lineage>
</organism>
<gene>
    <name evidence="3" type="ORF">F9C29_27595</name>
</gene>
<comment type="caution">
    <text evidence="3">The sequence shown here is derived from an EMBL/GenBank/DDBJ whole genome shotgun (WGS) entry which is preliminary data.</text>
</comment>